<dbReference type="KEGG" id="dov:DSCO28_31340"/>
<reference evidence="1 2" key="1">
    <citation type="submission" date="2019-11" db="EMBL/GenBank/DDBJ databases">
        <title>Comparative genomics of hydrocarbon-degrading Desulfosarcina strains.</title>
        <authorList>
            <person name="Watanabe M."/>
            <person name="Kojima H."/>
            <person name="Fukui M."/>
        </authorList>
    </citation>
    <scope>NUCLEOTIDE SEQUENCE [LARGE SCALE GENOMIC DNA]</scope>
    <source>
        <strain evidence="1 2">28bB2T</strain>
    </source>
</reference>
<name>A0A5K7ZK17_9BACT</name>
<accession>A0A5K7ZK17</accession>
<sequence length="60" mass="6632">MKVANLRLTIQHIMFVILTYGGRFGVDLGYALPCFSCPFVSGCGGGCYLMALQWNWIGLQ</sequence>
<dbReference type="Proteomes" id="UP000425960">
    <property type="component" value="Chromosome"/>
</dbReference>
<protein>
    <submittedName>
        <fullName evidence="1">Uncharacterized protein</fullName>
    </submittedName>
</protein>
<dbReference type="RefSeq" id="WP_155322992.1">
    <property type="nucleotide sequence ID" value="NZ_AP021876.1"/>
</dbReference>
<organism evidence="1 2">
    <name type="scientific">Desulfosarcina ovata subsp. sediminis</name>
    <dbReference type="NCBI Taxonomy" id="885957"/>
    <lineage>
        <taxon>Bacteria</taxon>
        <taxon>Pseudomonadati</taxon>
        <taxon>Thermodesulfobacteriota</taxon>
        <taxon>Desulfobacteria</taxon>
        <taxon>Desulfobacterales</taxon>
        <taxon>Desulfosarcinaceae</taxon>
        <taxon>Desulfosarcina</taxon>
    </lineage>
</organism>
<proteinExistence type="predicted"/>
<dbReference type="EMBL" id="AP021876">
    <property type="protein sequence ID" value="BBO82568.1"/>
    <property type="molecule type" value="Genomic_DNA"/>
</dbReference>
<gene>
    <name evidence="1" type="ORF">DSCO28_31340</name>
</gene>
<evidence type="ECO:0000313" key="1">
    <source>
        <dbReference type="EMBL" id="BBO82568.1"/>
    </source>
</evidence>
<dbReference type="AlphaFoldDB" id="A0A5K7ZK17"/>
<evidence type="ECO:0000313" key="2">
    <source>
        <dbReference type="Proteomes" id="UP000425960"/>
    </source>
</evidence>